<feature type="transmembrane region" description="Helical" evidence="4">
    <location>
        <begin position="1275"/>
        <end position="1296"/>
    </location>
</feature>
<dbReference type="GO" id="GO:0006307">
    <property type="term" value="P:DNA alkylation repair"/>
    <property type="evidence" value="ECO:0007669"/>
    <property type="project" value="InterPro"/>
</dbReference>
<dbReference type="Gene3D" id="1.20.1720.10">
    <property type="entry name" value="Multidrug resistance protein D"/>
    <property type="match status" value="1"/>
</dbReference>
<dbReference type="OrthoDB" id="445341at2759"/>
<feature type="transmembrane region" description="Helical" evidence="4">
    <location>
        <begin position="1507"/>
        <end position="1527"/>
    </location>
</feature>
<dbReference type="Gene3D" id="1.20.1250.20">
    <property type="entry name" value="MFS general substrate transporter like domains"/>
    <property type="match status" value="1"/>
</dbReference>
<dbReference type="SUPFAM" id="SSF103473">
    <property type="entry name" value="MFS general substrate transporter"/>
    <property type="match status" value="1"/>
</dbReference>
<dbReference type="RefSeq" id="XP_043168669.1">
    <property type="nucleotide sequence ID" value="XM_043312734.1"/>
</dbReference>
<dbReference type="GeneID" id="67016860"/>
<dbReference type="SUPFAM" id="SSF51197">
    <property type="entry name" value="Clavaminate synthase-like"/>
    <property type="match status" value="1"/>
</dbReference>
<feature type="transmembrane region" description="Helical" evidence="4">
    <location>
        <begin position="1400"/>
        <end position="1421"/>
    </location>
</feature>
<dbReference type="GO" id="GO:0016020">
    <property type="term" value="C:membrane"/>
    <property type="evidence" value="ECO:0007669"/>
    <property type="project" value="UniProtKB-SubCell"/>
</dbReference>
<comment type="caution">
    <text evidence="7">The sequence shown here is derived from an EMBL/GenBank/DDBJ whole genome shotgun (WGS) entry which is preliminary data.</text>
</comment>
<feature type="transmembrane region" description="Helical" evidence="4">
    <location>
        <begin position="1334"/>
        <end position="1356"/>
    </location>
</feature>
<dbReference type="InterPro" id="IPR027450">
    <property type="entry name" value="AlkB-like"/>
</dbReference>
<dbReference type="PROSITE" id="PS51471">
    <property type="entry name" value="FE2OG_OXY"/>
    <property type="match status" value="1"/>
</dbReference>
<dbReference type="InterPro" id="IPR020846">
    <property type="entry name" value="MFS_dom"/>
</dbReference>
<proteinExistence type="inferred from homology"/>
<feature type="domain" description="Fe2OG dioxygenase" evidence="6">
    <location>
        <begin position="682"/>
        <end position="804"/>
    </location>
</feature>
<keyword evidence="4" id="KW-0472">Membrane</keyword>
<dbReference type="Gene3D" id="3.40.50.850">
    <property type="entry name" value="Isochorismatase-like"/>
    <property type="match status" value="1"/>
</dbReference>
<feature type="compositionally biased region" description="Polar residues" evidence="3">
    <location>
        <begin position="467"/>
        <end position="478"/>
    </location>
</feature>
<dbReference type="Pfam" id="PF07690">
    <property type="entry name" value="MFS_1"/>
    <property type="match status" value="1"/>
</dbReference>
<evidence type="ECO:0000259" key="6">
    <source>
        <dbReference type="PROSITE" id="PS51471"/>
    </source>
</evidence>
<dbReference type="Proteomes" id="UP000676310">
    <property type="component" value="Unassembled WGS sequence"/>
</dbReference>
<sequence length="1661" mass="181705">MDSNMASLMDLVSQNQPHFQTHQALLVVGLQNDFVTPDGRLPVDTKTGFLERIQTLIPKFRELSSNVIWVQTLYEADRIATGTDTGEGDTLVVGGLVDGDESNNDAAEEELAKEAASLPAQSRSSKHKQRALDLLKRVSARRKTLPKEVAKAKAEEDEELFLLKSEKRTPACVPDTHGAEFADAVAKQVELATDVVIRTTNYSAFQGTNLLMTLRARLITELFIVGCITNVSVLATVIDAARHGVKIHVVEDCLGFRKENRHDLALKRMEDFFSAFLVNSEEILKDEPLKDGQKIATFANGERSGKKGGEKDSDKNVEELMAKMSLASTIIANRTAAQGSAAKNKSEPNDKEFSEMLAKGAAVPGTQGEKKPELVKTKIRMRTGKPRKKKKKAKEGEEPREDDGDANSKPSTTMDQGTNDPPLPTIGSPAAMPPPTSTDSQRTSKIGKAGSVADLREKEGKQHALKNATSVPILSSKSGGEEKEKNRISDFSDRVRMSLSRAPKSESGSESKRESINSAKATSTTSKQDDKEPSSKTTQPEQSSTSTQKVDSSSSAKATTMVKSSKLQSLATFPVLGPGDHIAEGDSRIVDDFFPADLVHPSVPSKPLKDVIFTQLYNEVRWQKMLHQQGEVPRLVCCQGAFGDDGSMPVYRHPADQTLPLLRFSPKVQVIRKRAEKFVGHPLNHVLIQLYRSGNDFISEHSDKTLDIVKGSSIVNVSFGSQRTMRLRTKKPQSKSEEDVHSTTTQRETQRVALPHNSMFVLGLESNAKWLHGIQPDKRLSSERSESETAYNGIRISLTFRHIGTFLDAKETIIWGQGATAKTPRDAADIISNEESESKRLISAFSRENHSQDFSWEEHYGDGFDVLHLNAPPPADIPLLFLSNNHIENNQAIIGLTEAKIHYTVIEAPILDTAFELDRQVTFRDTDTQHTEIHMASSILLYLDHYYPLDKSSSSHLTTANAYPTMLLAAGIMKAWLNRGVPGYADELGHLLRNSIEHFLDLEMATYMHLVRRGNKKPINERPSESVTRVIFDQRMSSDEWAILQELLAILDPIKACTKKLEGRPSEESATSIADVCGDRQASRVGICILNFTISHKDALPHRGIAETIAVVSVPPQRVTMMSKSNVEGADMPVEGVTDLERVATAAPQTADEKDGELVAVTTTASERLPFSKARCVALVTTIAAAPFLSTMAVQASVIILPTIGEELHIPVSRQQWIISAYNLTFGCFLLLWGRLADVYGRRMIFLWGSAAFTLTSIITPFIPNEIGFDIFRGLQGLAAAAMAPTALGILASTFPPGKTKDIAFGCFGAGAPLGGVLGNIFGGVVGEYLDWQWVFWLFGIIAGISTVASWFVIPVPPVKEEPVMRSTVDWIGGSLITIGLVILVFALSEGNVVGWRTPWVPVLIVVSLIIIVAFGFWQHYLETKTERRPLMKMSIFKNAKFTAANVLMALFFSSFNNYLIFATYWFQDYQGHSVIQTTLRFLPNGITGILVATITGQILSRVPGDYILTFSTICVSISSLLFAIPIPVDTTYWAYGFPAMVLCVSGADTIFPVLTLFVAKTLPPEDASLGGALITAVGQIGRAIGLAIATAVQTAVVAREKGLSVDQIGTEGHKTEPWDPALKVGIRTTAWFNFGISVASTVVVILFIRGIGIIGGKGKR</sequence>
<organism evidence="7 8">
    <name type="scientific">Alternaria atra</name>
    <dbReference type="NCBI Taxonomy" id="119953"/>
    <lineage>
        <taxon>Eukaryota</taxon>
        <taxon>Fungi</taxon>
        <taxon>Dikarya</taxon>
        <taxon>Ascomycota</taxon>
        <taxon>Pezizomycotina</taxon>
        <taxon>Dothideomycetes</taxon>
        <taxon>Pleosporomycetidae</taxon>
        <taxon>Pleosporales</taxon>
        <taxon>Pleosporineae</taxon>
        <taxon>Pleosporaceae</taxon>
        <taxon>Alternaria</taxon>
        <taxon>Alternaria sect. Ulocladioides</taxon>
    </lineage>
</organism>
<feature type="transmembrane region" description="Helical" evidence="4">
    <location>
        <begin position="1442"/>
        <end position="1462"/>
    </location>
</feature>
<evidence type="ECO:0000313" key="7">
    <source>
        <dbReference type="EMBL" id="CAG5158512.1"/>
    </source>
</evidence>
<dbReference type="InterPro" id="IPR032854">
    <property type="entry name" value="ALKBH3"/>
</dbReference>
<dbReference type="InterPro" id="IPR036380">
    <property type="entry name" value="Isochorismatase-like_sf"/>
</dbReference>
<dbReference type="PROSITE" id="PS50850">
    <property type="entry name" value="MFS"/>
    <property type="match status" value="1"/>
</dbReference>
<dbReference type="InterPro" id="IPR011701">
    <property type="entry name" value="MFS"/>
</dbReference>
<feature type="transmembrane region" description="Helical" evidence="4">
    <location>
        <begin position="1216"/>
        <end position="1233"/>
    </location>
</feature>
<feature type="transmembrane region" description="Helical" evidence="4">
    <location>
        <begin position="1482"/>
        <end position="1500"/>
    </location>
</feature>
<dbReference type="Pfam" id="PF00857">
    <property type="entry name" value="Isochorismatase"/>
    <property type="match status" value="1"/>
</dbReference>
<dbReference type="InterPro" id="IPR000868">
    <property type="entry name" value="Isochorismatase-like_dom"/>
</dbReference>
<keyword evidence="4" id="KW-0812">Transmembrane</keyword>
<gene>
    <name evidence="7" type="ORF">ALTATR162_LOCUS5117</name>
</gene>
<dbReference type="CDD" id="cd17476">
    <property type="entry name" value="MFS_Amf1_MDR_like"/>
    <property type="match status" value="1"/>
</dbReference>
<feature type="transmembrane region" description="Helical" evidence="4">
    <location>
        <begin position="1303"/>
        <end position="1322"/>
    </location>
</feature>
<dbReference type="Gene3D" id="2.60.120.590">
    <property type="entry name" value="Alpha-ketoglutarate-dependent dioxygenase AlkB-like"/>
    <property type="match status" value="1"/>
</dbReference>
<evidence type="ECO:0000256" key="2">
    <source>
        <dbReference type="ARBA" id="ARBA00006336"/>
    </source>
</evidence>
<comment type="similarity">
    <text evidence="2">Belongs to the isochorismatase family.</text>
</comment>
<evidence type="ECO:0008006" key="9">
    <source>
        <dbReference type="Google" id="ProtNLM"/>
    </source>
</evidence>
<accession>A0A8J2N5X7</accession>
<feature type="compositionally biased region" description="Basic and acidic residues" evidence="3">
    <location>
        <begin position="479"/>
        <end position="496"/>
    </location>
</feature>
<feature type="region of interest" description="Disordered" evidence="3">
    <location>
        <begin position="335"/>
        <end position="354"/>
    </location>
</feature>
<dbReference type="GO" id="GO:0051213">
    <property type="term" value="F:dioxygenase activity"/>
    <property type="evidence" value="ECO:0007669"/>
    <property type="project" value="InterPro"/>
</dbReference>
<keyword evidence="8" id="KW-1185">Reference proteome</keyword>
<feature type="compositionally biased region" description="Basic and acidic residues" evidence="3">
    <location>
        <begin position="344"/>
        <end position="354"/>
    </location>
</feature>
<evidence type="ECO:0000313" key="8">
    <source>
        <dbReference type="Proteomes" id="UP000676310"/>
    </source>
</evidence>
<feature type="transmembrane region" description="Helical" evidence="4">
    <location>
        <begin position="1368"/>
        <end position="1388"/>
    </location>
</feature>
<evidence type="ECO:0000256" key="4">
    <source>
        <dbReference type="SAM" id="Phobius"/>
    </source>
</evidence>
<name>A0A8J2N5X7_9PLEO</name>
<feature type="transmembrane region" description="Helical" evidence="4">
    <location>
        <begin position="1631"/>
        <end position="1655"/>
    </location>
</feature>
<feature type="transmembrane region" description="Helical" evidence="4">
    <location>
        <begin position="1533"/>
        <end position="1560"/>
    </location>
</feature>
<evidence type="ECO:0000256" key="3">
    <source>
        <dbReference type="SAM" id="MobiDB-lite"/>
    </source>
</evidence>
<reference evidence="7" key="1">
    <citation type="submission" date="2021-05" db="EMBL/GenBank/DDBJ databases">
        <authorList>
            <person name="Stam R."/>
        </authorList>
    </citation>
    <scope>NUCLEOTIDE SEQUENCE</scope>
    <source>
        <strain evidence="7">CS162</strain>
    </source>
</reference>
<feature type="region of interest" description="Disordered" evidence="3">
    <location>
        <begin position="359"/>
        <end position="563"/>
    </location>
</feature>
<feature type="domain" description="Major facilitator superfamily (MFS) profile" evidence="5">
    <location>
        <begin position="1179"/>
        <end position="1653"/>
    </location>
</feature>
<feature type="region of interest" description="Disordered" evidence="3">
    <location>
        <begin position="727"/>
        <end position="748"/>
    </location>
</feature>
<dbReference type="InterPro" id="IPR036259">
    <property type="entry name" value="MFS_trans_sf"/>
</dbReference>
<feature type="compositionally biased region" description="Basic and acidic residues" evidence="3">
    <location>
        <begin position="503"/>
        <end position="515"/>
    </location>
</feature>
<dbReference type="InterPro" id="IPR005123">
    <property type="entry name" value="Oxoglu/Fe-dep_dioxygenase_dom"/>
</dbReference>
<feature type="compositionally biased region" description="Polar residues" evidence="3">
    <location>
        <begin position="516"/>
        <end position="526"/>
    </location>
</feature>
<dbReference type="EMBL" id="CAJRGZ010000019">
    <property type="protein sequence ID" value="CAG5158512.1"/>
    <property type="molecule type" value="Genomic_DNA"/>
</dbReference>
<dbReference type="InterPro" id="IPR037151">
    <property type="entry name" value="AlkB-like_sf"/>
</dbReference>
<feature type="compositionally biased region" description="Basic residues" evidence="3">
    <location>
        <begin position="377"/>
        <end position="393"/>
    </location>
</feature>
<evidence type="ECO:0000259" key="5">
    <source>
        <dbReference type="PROSITE" id="PS50850"/>
    </source>
</evidence>
<comment type="subcellular location">
    <subcellularLocation>
        <location evidence="1">Membrane</location>
        <topology evidence="1">Multi-pass membrane protein</topology>
    </subcellularLocation>
</comment>
<dbReference type="GO" id="GO:0022857">
    <property type="term" value="F:transmembrane transporter activity"/>
    <property type="evidence" value="ECO:0007669"/>
    <property type="project" value="InterPro"/>
</dbReference>
<feature type="compositionally biased region" description="Polar residues" evidence="3">
    <location>
        <begin position="408"/>
        <end position="419"/>
    </location>
</feature>
<dbReference type="SUPFAM" id="SSF52499">
    <property type="entry name" value="Isochorismatase-like hydrolases"/>
    <property type="match status" value="1"/>
</dbReference>
<feature type="compositionally biased region" description="Low complexity" evidence="3">
    <location>
        <begin position="535"/>
        <end position="555"/>
    </location>
</feature>
<dbReference type="CDD" id="cd00431">
    <property type="entry name" value="cysteine_hydrolases"/>
    <property type="match status" value="1"/>
</dbReference>
<evidence type="ECO:0000256" key="1">
    <source>
        <dbReference type="ARBA" id="ARBA00004141"/>
    </source>
</evidence>
<dbReference type="PANTHER" id="PTHR31212:SF5">
    <property type="entry name" value="ISOCHORISMATASE FAMILY PROTEIN FAMILY (AFU_ORTHOLOGUE AFUA_3G14500)"/>
    <property type="match status" value="1"/>
</dbReference>
<feature type="transmembrane region" description="Helical" evidence="4">
    <location>
        <begin position="1245"/>
        <end position="1263"/>
    </location>
</feature>
<dbReference type="PANTHER" id="PTHR31212">
    <property type="entry name" value="ALPHA-KETOGLUTARATE-DEPENDENT DIOXYGENASE ALKB HOMOLOG 3"/>
    <property type="match status" value="1"/>
</dbReference>
<keyword evidence="4" id="KW-1133">Transmembrane helix</keyword>
<protein>
    <recommendedName>
        <fullName evidence="9">Major facilitator superfamily (MFS) profile domain-containing protein</fullName>
    </recommendedName>
</protein>
<dbReference type="Pfam" id="PF13532">
    <property type="entry name" value="2OG-FeII_Oxy_2"/>
    <property type="match status" value="1"/>
</dbReference>